<reference evidence="9" key="1">
    <citation type="journal article" date="2019" name="Int. J. Syst. Evol. Microbiol.">
        <title>The Global Catalogue of Microorganisms (GCM) 10K type strain sequencing project: providing services to taxonomists for standard genome sequencing and annotation.</title>
        <authorList>
            <consortium name="The Broad Institute Genomics Platform"/>
            <consortium name="The Broad Institute Genome Sequencing Center for Infectious Disease"/>
            <person name="Wu L."/>
            <person name="Ma J."/>
        </authorList>
    </citation>
    <scope>NUCLEOTIDE SEQUENCE [LARGE SCALE GENOMIC DNA]</scope>
    <source>
        <strain evidence="9">CECT 8010</strain>
    </source>
</reference>
<protein>
    <submittedName>
        <fullName evidence="8">ABC transporter permease</fullName>
    </submittedName>
</protein>
<dbReference type="SUPFAM" id="SSF53850">
    <property type="entry name" value="Periplasmic binding protein-like II"/>
    <property type="match status" value="1"/>
</dbReference>
<dbReference type="EMBL" id="JBHSDC010000012">
    <property type="protein sequence ID" value="MFC4231681.1"/>
    <property type="molecule type" value="Genomic_DNA"/>
</dbReference>
<feature type="transmembrane region" description="Helical" evidence="6">
    <location>
        <begin position="180"/>
        <end position="201"/>
    </location>
</feature>
<evidence type="ECO:0000256" key="1">
    <source>
        <dbReference type="ARBA" id="ARBA00004651"/>
    </source>
</evidence>
<evidence type="ECO:0000256" key="5">
    <source>
        <dbReference type="ARBA" id="ARBA00023136"/>
    </source>
</evidence>
<feature type="transmembrane region" description="Helical" evidence="6">
    <location>
        <begin position="293"/>
        <end position="313"/>
    </location>
</feature>
<dbReference type="PANTHER" id="PTHR30294:SF29">
    <property type="entry name" value="MULTIDRUG ABC TRANSPORTER PERMEASE YBHS-RELATED"/>
    <property type="match status" value="1"/>
</dbReference>
<feature type="transmembrane region" description="Helical" evidence="6">
    <location>
        <begin position="359"/>
        <end position="377"/>
    </location>
</feature>
<dbReference type="Proteomes" id="UP001595906">
    <property type="component" value="Unassembled WGS sequence"/>
</dbReference>
<feature type="transmembrane region" description="Helical" evidence="6">
    <location>
        <begin position="334"/>
        <end position="353"/>
    </location>
</feature>
<keyword evidence="5 6" id="KW-0472">Membrane</keyword>
<feature type="transmembrane region" description="Helical" evidence="6">
    <location>
        <begin position="21"/>
        <end position="44"/>
    </location>
</feature>
<gene>
    <name evidence="8" type="ORF">ACFOW1_07255</name>
</gene>
<keyword evidence="2" id="KW-1003">Cell membrane</keyword>
<comment type="subcellular location">
    <subcellularLocation>
        <location evidence="1">Cell membrane</location>
        <topology evidence="1">Multi-pass membrane protein</topology>
    </subcellularLocation>
</comment>
<feature type="transmembrane region" description="Helical" evidence="6">
    <location>
        <begin position="230"/>
        <end position="255"/>
    </location>
</feature>
<evidence type="ECO:0000256" key="6">
    <source>
        <dbReference type="SAM" id="Phobius"/>
    </source>
</evidence>
<evidence type="ECO:0000256" key="3">
    <source>
        <dbReference type="ARBA" id="ARBA00022692"/>
    </source>
</evidence>
<name>A0ABV8PWC2_9BACT</name>
<accession>A0ABV8PWC2</accession>
<evidence type="ECO:0000256" key="4">
    <source>
        <dbReference type="ARBA" id="ARBA00022989"/>
    </source>
</evidence>
<keyword evidence="9" id="KW-1185">Reference proteome</keyword>
<comment type="caution">
    <text evidence="8">The sequence shown here is derived from an EMBL/GenBank/DDBJ whole genome shotgun (WGS) entry which is preliminary data.</text>
</comment>
<dbReference type="InterPro" id="IPR013525">
    <property type="entry name" value="ABC2_TM"/>
</dbReference>
<evidence type="ECO:0000259" key="7">
    <source>
        <dbReference type="Pfam" id="PF12698"/>
    </source>
</evidence>
<dbReference type="Gene3D" id="3.40.190.10">
    <property type="entry name" value="Periplasmic binding protein-like II"/>
    <property type="match status" value="1"/>
</dbReference>
<feature type="transmembrane region" description="Helical" evidence="6">
    <location>
        <begin position="389"/>
        <end position="411"/>
    </location>
</feature>
<proteinExistence type="predicted"/>
<organism evidence="8 9">
    <name type="scientific">Parasediminibacterium paludis</name>
    <dbReference type="NCBI Taxonomy" id="908966"/>
    <lineage>
        <taxon>Bacteria</taxon>
        <taxon>Pseudomonadati</taxon>
        <taxon>Bacteroidota</taxon>
        <taxon>Chitinophagia</taxon>
        <taxon>Chitinophagales</taxon>
        <taxon>Chitinophagaceae</taxon>
        <taxon>Parasediminibacterium</taxon>
    </lineage>
</organism>
<sequence>MNKTWLVARREFLSRVQKKTFLLTTILLPLVIFGFYGLIIYFTVKSTDDFKVAVVDKANIFGGKIAGKEDISFVFVKDESTESLKIKVAKKEFDGYVIIDSNYNASSNDSLVFVSGKTVGLMTRSDIQKRINNALENQRLLSSLNISKKTLDSLQRGNEIKFSTLDGKAEDDKKASASLIVGYISGFLIYIILFIYGTMVMRGVMEEKTTRIAEVIISSVKPFQLMMGKITGIGAVGLVQFLIWICLTLFLRVLLPLLIPGMAEVTQPGAAQALETAKSSGALNQIMSSLGGLNIGLIVGCFVFYFLGGYLLYSSLFAAVGSVVNEDPQEAQSLLLPITMPIIFSIVIMQSAVNNPTGGLAVFGSLFPLTSPIVMMARIPFGVPGTVPYWQLILSMALLVGGFLSTTWLSAKIYRVGILMYGKKVSWKEMSKWAFRKS</sequence>
<evidence type="ECO:0000313" key="9">
    <source>
        <dbReference type="Proteomes" id="UP001595906"/>
    </source>
</evidence>
<keyword evidence="3 6" id="KW-0812">Transmembrane</keyword>
<dbReference type="PANTHER" id="PTHR30294">
    <property type="entry name" value="MEMBRANE COMPONENT OF ABC TRANSPORTER YHHJ-RELATED"/>
    <property type="match status" value="1"/>
</dbReference>
<feature type="domain" description="ABC-2 type transporter transmembrane" evidence="7">
    <location>
        <begin position="19"/>
        <end position="411"/>
    </location>
</feature>
<evidence type="ECO:0000313" key="8">
    <source>
        <dbReference type="EMBL" id="MFC4231681.1"/>
    </source>
</evidence>
<keyword evidence="4 6" id="KW-1133">Transmembrane helix</keyword>
<dbReference type="Pfam" id="PF12698">
    <property type="entry name" value="ABC2_membrane_3"/>
    <property type="match status" value="1"/>
</dbReference>
<evidence type="ECO:0000256" key="2">
    <source>
        <dbReference type="ARBA" id="ARBA00022475"/>
    </source>
</evidence>
<dbReference type="InterPro" id="IPR051449">
    <property type="entry name" value="ABC-2_transporter_component"/>
</dbReference>
<dbReference type="RefSeq" id="WP_379013247.1">
    <property type="nucleotide sequence ID" value="NZ_JBHSDC010000012.1"/>
</dbReference>